<reference evidence="19 20" key="1">
    <citation type="submission" date="2024-02" db="EMBL/GenBank/DDBJ databases">
        <title>First draft genome assembly of two strains of Seiridium cardinale.</title>
        <authorList>
            <person name="Emiliani G."/>
            <person name="Scali E."/>
        </authorList>
    </citation>
    <scope>NUCLEOTIDE SEQUENCE [LARGE SCALE GENOMIC DNA]</scope>
    <source>
        <strain evidence="19 20">BM-138-000479</strain>
    </source>
</reference>
<dbReference type="Pfam" id="PF13246">
    <property type="entry name" value="Cation_ATPase"/>
    <property type="match status" value="1"/>
</dbReference>
<evidence type="ECO:0000313" key="20">
    <source>
        <dbReference type="Proteomes" id="UP001465668"/>
    </source>
</evidence>
<evidence type="ECO:0000256" key="10">
    <source>
        <dbReference type="ARBA" id="ARBA00022967"/>
    </source>
</evidence>
<dbReference type="Proteomes" id="UP001465668">
    <property type="component" value="Unassembled WGS sequence"/>
</dbReference>
<feature type="domain" description="Cation-transporting P-type ATPase C-terminal" evidence="17">
    <location>
        <begin position="1448"/>
        <end position="1630"/>
    </location>
</feature>
<dbReference type="PANTHER" id="PTHR24093">
    <property type="entry name" value="CATION TRANSPORTING ATPASE"/>
    <property type="match status" value="1"/>
</dbReference>
<dbReference type="SFLD" id="SFLDF00027">
    <property type="entry name" value="p-type_atpase"/>
    <property type="match status" value="1"/>
</dbReference>
<comment type="subcellular location">
    <subcellularLocation>
        <location evidence="1">Endomembrane system</location>
        <topology evidence="1">Multi-pass membrane protein</topology>
    </subcellularLocation>
    <subcellularLocation>
        <location evidence="14">Membrane</location>
        <topology evidence="14">Multi-pass membrane protein</topology>
    </subcellularLocation>
</comment>
<name>A0ABR2XE65_9PEZI</name>
<feature type="domain" description="P-type ATPase A" evidence="16">
    <location>
        <begin position="777"/>
        <end position="899"/>
    </location>
</feature>
<comment type="function">
    <text evidence="14">Catalyzes the hydrolysis of ATP coupled with the transport of calcium.</text>
</comment>
<dbReference type="NCBIfam" id="TIGR01494">
    <property type="entry name" value="ATPase_P-type"/>
    <property type="match status" value="2"/>
</dbReference>
<dbReference type="InterPro" id="IPR013785">
    <property type="entry name" value="Aldolase_TIM"/>
</dbReference>
<evidence type="ECO:0000256" key="8">
    <source>
        <dbReference type="ARBA" id="ARBA00022840"/>
    </source>
</evidence>
<dbReference type="SFLD" id="SFLDS00003">
    <property type="entry name" value="Haloacid_Dehalogenase"/>
    <property type="match status" value="1"/>
</dbReference>
<keyword evidence="2 14" id="KW-0813">Transport</keyword>
<dbReference type="Pfam" id="PF08282">
    <property type="entry name" value="Hydrolase_3"/>
    <property type="match status" value="1"/>
</dbReference>
<dbReference type="Gene3D" id="1.20.1110.10">
    <property type="entry name" value="Calcium-transporting ATPase, transmembrane domain"/>
    <property type="match status" value="1"/>
</dbReference>
<dbReference type="SUPFAM" id="SSF56784">
    <property type="entry name" value="HAD-like"/>
    <property type="match status" value="1"/>
</dbReference>
<dbReference type="InterPro" id="IPR001757">
    <property type="entry name" value="P_typ_ATPase"/>
</dbReference>
<evidence type="ECO:0000313" key="19">
    <source>
        <dbReference type="EMBL" id="KAK9772079.1"/>
    </source>
</evidence>
<dbReference type="SFLD" id="SFLDG00002">
    <property type="entry name" value="C1.7:_P-type_atpase_like"/>
    <property type="match status" value="1"/>
</dbReference>
<feature type="region of interest" description="Disordered" evidence="15">
    <location>
        <begin position="646"/>
        <end position="679"/>
    </location>
</feature>
<evidence type="ECO:0000259" key="16">
    <source>
        <dbReference type="Pfam" id="PF00122"/>
    </source>
</evidence>
<protein>
    <recommendedName>
        <fullName evidence="14">Calcium-transporting ATPase</fullName>
        <ecNumber evidence="14">7.2.2.10</ecNumber>
    </recommendedName>
</protein>
<evidence type="ECO:0000256" key="9">
    <source>
        <dbReference type="ARBA" id="ARBA00022842"/>
    </source>
</evidence>
<keyword evidence="4 14" id="KW-0812">Transmembrane</keyword>
<dbReference type="InterPro" id="IPR006408">
    <property type="entry name" value="P-type_ATPase_IIB"/>
</dbReference>
<dbReference type="InterPro" id="IPR023214">
    <property type="entry name" value="HAD_sf"/>
</dbReference>
<keyword evidence="8 14" id="KW-0067">ATP-binding</keyword>
<dbReference type="EC" id="7.2.2.10" evidence="14"/>
<feature type="transmembrane region" description="Helical" evidence="14">
    <location>
        <begin position="1454"/>
        <end position="1472"/>
    </location>
</feature>
<dbReference type="PRINTS" id="PR00119">
    <property type="entry name" value="CATATPASE"/>
</dbReference>
<dbReference type="PROSITE" id="PS00154">
    <property type="entry name" value="ATPASE_E1_E2"/>
    <property type="match status" value="1"/>
</dbReference>
<dbReference type="InterPro" id="IPR036412">
    <property type="entry name" value="HAD-like_sf"/>
</dbReference>
<dbReference type="SUPFAM" id="SSF81665">
    <property type="entry name" value="Calcium ATPase, transmembrane domain M"/>
    <property type="match status" value="1"/>
</dbReference>
<proteinExistence type="inferred from homology"/>
<feature type="transmembrane region" description="Helical" evidence="14">
    <location>
        <begin position="708"/>
        <end position="725"/>
    </location>
</feature>
<gene>
    <name evidence="19" type="ORF">SCAR479_11242</name>
</gene>
<dbReference type="InterPro" id="IPR059000">
    <property type="entry name" value="ATPase_P-type_domA"/>
</dbReference>
<keyword evidence="5" id="KW-0479">Metal-binding</keyword>
<dbReference type="InterPro" id="IPR006068">
    <property type="entry name" value="ATPase_P-typ_cation-transptr_C"/>
</dbReference>
<evidence type="ECO:0000259" key="18">
    <source>
        <dbReference type="Pfam" id="PF00690"/>
    </source>
</evidence>
<feature type="region of interest" description="Disordered" evidence="15">
    <location>
        <begin position="518"/>
        <end position="574"/>
    </location>
</feature>
<dbReference type="Pfam" id="PF00690">
    <property type="entry name" value="Cation_ATPase_N"/>
    <property type="match status" value="1"/>
</dbReference>
<evidence type="ECO:0000256" key="2">
    <source>
        <dbReference type="ARBA" id="ARBA00022448"/>
    </source>
</evidence>
<evidence type="ECO:0000259" key="17">
    <source>
        <dbReference type="Pfam" id="PF00689"/>
    </source>
</evidence>
<dbReference type="Gene3D" id="3.40.50.1000">
    <property type="entry name" value="HAD superfamily/HAD-like"/>
    <property type="match status" value="1"/>
</dbReference>
<feature type="transmembrane region" description="Helical" evidence="14">
    <location>
        <begin position="961"/>
        <end position="987"/>
    </location>
</feature>
<dbReference type="SUPFAM" id="SSF81660">
    <property type="entry name" value="Metal cation-transporting ATPase, ATP-binding domain N"/>
    <property type="match status" value="1"/>
</dbReference>
<evidence type="ECO:0000256" key="7">
    <source>
        <dbReference type="ARBA" id="ARBA00022837"/>
    </source>
</evidence>
<evidence type="ECO:0000256" key="5">
    <source>
        <dbReference type="ARBA" id="ARBA00022723"/>
    </source>
</evidence>
<keyword evidence="11 14" id="KW-1133">Transmembrane helix</keyword>
<dbReference type="InterPro" id="IPR023298">
    <property type="entry name" value="ATPase_P-typ_TM_dom_sf"/>
</dbReference>
<feature type="transmembrane region" description="Helical" evidence="14">
    <location>
        <begin position="745"/>
        <end position="765"/>
    </location>
</feature>
<keyword evidence="12 14" id="KW-0406">Ion transport</keyword>
<dbReference type="CDD" id="cd02081">
    <property type="entry name" value="P-type_ATPase_Ca_PMCA-like"/>
    <property type="match status" value="1"/>
</dbReference>
<feature type="transmembrane region" description="Helical" evidence="14">
    <location>
        <begin position="1421"/>
        <end position="1442"/>
    </location>
</feature>
<feature type="compositionally biased region" description="Basic and acidic residues" evidence="15">
    <location>
        <begin position="1703"/>
        <end position="1712"/>
    </location>
</feature>
<dbReference type="PANTHER" id="PTHR24093:SF369">
    <property type="entry name" value="CALCIUM-TRANSPORTING ATPASE"/>
    <property type="match status" value="1"/>
</dbReference>
<dbReference type="InterPro" id="IPR004014">
    <property type="entry name" value="ATPase_P-typ_cation-transptr_N"/>
</dbReference>
<dbReference type="Gene3D" id="3.20.20.70">
    <property type="entry name" value="Aldolase class I"/>
    <property type="match status" value="1"/>
</dbReference>
<dbReference type="EMBL" id="JARVKM010000066">
    <property type="protein sequence ID" value="KAK9772079.1"/>
    <property type="molecule type" value="Genomic_DNA"/>
</dbReference>
<evidence type="ECO:0000256" key="12">
    <source>
        <dbReference type="ARBA" id="ARBA00023065"/>
    </source>
</evidence>
<keyword evidence="13 14" id="KW-0472">Membrane</keyword>
<dbReference type="Gene3D" id="3.40.1110.10">
    <property type="entry name" value="Calcium-transporting ATPase, cytoplasmic domain N"/>
    <property type="match status" value="1"/>
</dbReference>
<dbReference type="InterPro" id="IPR008250">
    <property type="entry name" value="ATPase_P-typ_transduc_dom_A_sf"/>
</dbReference>
<dbReference type="Pfam" id="PF00122">
    <property type="entry name" value="E1-E2_ATPase"/>
    <property type="match status" value="1"/>
</dbReference>
<dbReference type="InterPro" id="IPR023299">
    <property type="entry name" value="ATPase_P-typ_cyto_dom_N"/>
</dbReference>
<dbReference type="NCBIfam" id="TIGR01517">
    <property type="entry name" value="ATPase-IIB_Ca"/>
    <property type="match status" value="1"/>
</dbReference>
<evidence type="ECO:0000256" key="13">
    <source>
        <dbReference type="ARBA" id="ARBA00023136"/>
    </source>
</evidence>
<keyword evidence="7 14" id="KW-0106">Calcium</keyword>
<evidence type="ECO:0000256" key="14">
    <source>
        <dbReference type="RuleBase" id="RU361146"/>
    </source>
</evidence>
<feature type="transmembrane region" description="Helical" evidence="14">
    <location>
        <begin position="1577"/>
        <end position="1598"/>
    </location>
</feature>
<organism evidence="19 20">
    <name type="scientific">Seiridium cardinale</name>
    <dbReference type="NCBI Taxonomy" id="138064"/>
    <lineage>
        <taxon>Eukaryota</taxon>
        <taxon>Fungi</taxon>
        <taxon>Dikarya</taxon>
        <taxon>Ascomycota</taxon>
        <taxon>Pezizomycotina</taxon>
        <taxon>Sordariomycetes</taxon>
        <taxon>Xylariomycetidae</taxon>
        <taxon>Amphisphaeriales</taxon>
        <taxon>Sporocadaceae</taxon>
        <taxon>Seiridium</taxon>
    </lineage>
</organism>
<evidence type="ECO:0000256" key="3">
    <source>
        <dbReference type="ARBA" id="ARBA00022568"/>
    </source>
</evidence>
<evidence type="ECO:0000256" key="15">
    <source>
        <dbReference type="SAM" id="MobiDB-lite"/>
    </source>
</evidence>
<comment type="catalytic activity">
    <reaction evidence="14">
        <text>Ca(2+)(in) + ATP + H2O = Ca(2+)(out) + ADP + phosphate + H(+)</text>
        <dbReference type="Rhea" id="RHEA:18105"/>
        <dbReference type="ChEBI" id="CHEBI:15377"/>
        <dbReference type="ChEBI" id="CHEBI:15378"/>
        <dbReference type="ChEBI" id="CHEBI:29108"/>
        <dbReference type="ChEBI" id="CHEBI:30616"/>
        <dbReference type="ChEBI" id="CHEBI:43474"/>
        <dbReference type="ChEBI" id="CHEBI:456216"/>
        <dbReference type="EC" id="7.2.2.10"/>
    </reaction>
</comment>
<dbReference type="Gene3D" id="2.70.150.10">
    <property type="entry name" value="Calcium-transporting ATPase, cytoplasmic transduction domain A"/>
    <property type="match status" value="1"/>
</dbReference>
<comment type="similarity">
    <text evidence="14">Belongs to the cation transport ATPase (P-type) (TC 3.A.3) family.</text>
</comment>
<feature type="domain" description="Cation-transporting P-type ATPase N-terminal" evidence="18">
    <location>
        <begin position="677"/>
        <end position="719"/>
    </location>
</feature>
<evidence type="ECO:0000256" key="6">
    <source>
        <dbReference type="ARBA" id="ARBA00022741"/>
    </source>
</evidence>
<keyword evidence="10" id="KW-1278">Translocase</keyword>
<dbReference type="InterPro" id="IPR044492">
    <property type="entry name" value="P_typ_ATPase_HD_dom"/>
</dbReference>
<evidence type="ECO:0000256" key="11">
    <source>
        <dbReference type="ARBA" id="ARBA00022989"/>
    </source>
</evidence>
<feature type="transmembrane region" description="Helical" evidence="14">
    <location>
        <begin position="920"/>
        <end position="941"/>
    </location>
</feature>
<dbReference type="Pfam" id="PF00689">
    <property type="entry name" value="Cation_ATPase_C"/>
    <property type="match status" value="1"/>
</dbReference>
<comment type="caution">
    <text evidence="19">The sequence shown here is derived from an EMBL/GenBank/DDBJ whole genome shotgun (WGS) entry which is preliminary data.</text>
</comment>
<accession>A0ABR2XE65</accession>
<evidence type="ECO:0000256" key="1">
    <source>
        <dbReference type="ARBA" id="ARBA00004127"/>
    </source>
</evidence>
<dbReference type="SUPFAM" id="SSF81653">
    <property type="entry name" value="Calcium ATPase, transduction domain A"/>
    <property type="match status" value="1"/>
</dbReference>
<feature type="transmembrane region" description="Helical" evidence="14">
    <location>
        <begin position="1634"/>
        <end position="1654"/>
    </location>
</feature>
<evidence type="ECO:0000256" key="4">
    <source>
        <dbReference type="ARBA" id="ARBA00022692"/>
    </source>
</evidence>
<feature type="transmembrane region" description="Helical" evidence="14">
    <location>
        <begin position="1504"/>
        <end position="1524"/>
    </location>
</feature>
<keyword evidence="6 14" id="KW-0547">Nucleotide-binding</keyword>
<feature type="region of interest" description="Disordered" evidence="15">
    <location>
        <begin position="1703"/>
        <end position="1730"/>
    </location>
</feature>
<feature type="compositionally biased region" description="Low complexity" evidence="15">
    <location>
        <begin position="661"/>
        <end position="673"/>
    </location>
</feature>
<keyword evidence="3 14" id="KW-0109">Calcium transport</keyword>
<feature type="transmembrane region" description="Helical" evidence="14">
    <location>
        <begin position="1610"/>
        <end position="1628"/>
    </location>
</feature>
<keyword evidence="20" id="KW-1185">Reference proteome</keyword>
<sequence>MSPLIRLSRFTPKQHVGRKNLVSHSHRMLSTSFKEACETLNPVGHDSVVVPDPIPVTFLTKPVGAEETYWKNIPRWGGKSTSQFLSHQWQMSNTVQSEKALCEFLAAVLTQDIPSQWDMEEHLRITDIHTPEKLFIARVEEGIKRAPMALRLSPHILSVVNWKDPINDPARRQFIPLASPLNIDHPTQENKYSPVPGLIHRYPDQALFFIGAGTDTIKKQRFLPLIKKWEPRFEYIEKTPSLEDIVVSGGDTYLLDGPQIRHIGERLLGIPYIRPFRFASKGLSVSPSRLLDPDDDWVDTIIKLEHRARKLGKHVCIHTHFNSVNEISWVTRRGAQCLYEAGVTVRNQSVLLNGVNNSPEAICALVHELGNMNIQPQGDVVPGAEYLRTPMQHSLDLERAVHGQIAGFLVPNFILDLPAEGGKRLTRGVVSYDRHIGLSKLTAPGLKGEPVEYEYWDPLWSLSKEGQAEVLERCRTQPTTSSYTSYSTHLLEEKQYSAGYIVRFFELSCALQLWPPMEDNERDGADAPQNAEGKSQPDANGARAPTAPESGHPHGSQGFTMDLADALTPDPGTEEMFHVRNDKFAFSTGQLSKMLNPKSHQAFYAMGGLAGLEKGLRTDLHSGLSVDETTLNGSIAFEDVATKGTPKYGTAGDKVPPVKNESAPSTPETTSTPGGFSDRKHAFAENRLPEKKSKTVLQLAWQTYNDKVLILLSIVAVVSLALGLYQTFGGSYEDGQAKLEWVEGVAILVAIILVVAVGTVNDWNMQRQFNQLNKKSNDRTVKVVRSGKPMEISVFDLLVGDVALLSVGDMIPVDGVFIRGHGVKCDESSATGESDLMKKVPGDEVFAAIEQAAAGQCGDVNVEKLDPFIISGSKIQEGSGYFLVTAVGVNSSYGRITMSLRTEQEDTPLQKKLNVLADRIAIFGGGAALLMFIVLFIKFCAQLPTSTQTPDEKGRRFLELFVVSITVVVVAVPEGLPLAVTLALAFATTRMMKDNNLVRILKACETMGNATTICSDKTGTLTQNKMTVVAATLGRAIGFGGSDVPMKDVVKTDSGTQSAVTERPVTSAVENISVGDFAQSLSGEIKQLIVQSNAVNSSAFEGSQDGENTFIGSKTEVALLTFSRDHLSARPVQEEREDAQIVQQVPFDSAVKYMASVVKLPNGKFRTYVKGASEIVLGKCTRIITTAGGDEISTDVLTEEDQQVAQETIASYAGQTLRTIGSTYRDFDSWPPPGAASEEDPRVADFNKVHEDMTLVAIFGIKDPLRPPVIDALKDCRRAGVVVRMVTGDNILTGSAIARECGIYHPEEGGIAMEGPEFRRKSEDELKEIVPHLQVLARSSPEDKRILVQTLRSLGETVAVTGDGTNDAPALKLADIGFAMGIAGTEVAKEAADIILMDDNFASIVKALCWGRAVNDSVKKFLQFQLTVNITAVVLTFVSAVSSDEEKSVLNAVQLLWVNLIMDTFAALALATDPPSRGVLDRKPDRKSAPLVTPRMGKMIIGQAICQLAITFVLYFGGASLLGYNVHDSNSDVAEYEEKRLNTLVFNTFVWLQIFNELNNRRLDNRLNIFEGLTRNWFFIVINIIMVGGQVLIIFVGGEAFKIVRLDGKEWGLSIGLGAISLVWGAAIRKFPDAWAAVIGRFFAFPFVKLFSVLPSFKKKKKGGLEEGQVTDDKSSEDLDFVRPPLRTMTSIRGPRVREHIGLRQRMHDAKGRAKGKIHGGPQVTPSKTV</sequence>
<keyword evidence="9" id="KW-0460">Magnesium</keyword>
<dbReference type="InterPro" id="IPR018303">
    <property type="entry name" value="ATPase_P-typ_P_site"/>
</dbReference>